<evidence type="ECO:0000256" key="1">
    <source>
        <dbReference type="SAM" id="SignalP"/>
    </source>
</evidence>
<dbReference type="PANTHER" id="PTHR34587">
    <property type="entry name" value="VWFA DOMAIN-CONTAINING PROTEIN"/>
    <property type="match status" value="1"/>
</dbReference>
<feature type="chain" id="PRO_5001475238" description="Ribosomal protein s17" evidence="1">
    <location>
        <begin position="25"/>
        <end position="212"/>
    </location>
</feature>
<keyword evidence="3" id="KW-1185">Reference proteome</keyword>
<dbReference type="PROSITE" id="PS51257">
    <property type="entry name" value="PROKAR_LIPOPROTEIN"/>
    <property type="match status" value="1"/>
</dbReference>
<accession>A0A015IE27</accession>
<dbReference type="InterPro" id="IPR053216">
    <property type="entry name" value="Appressorial_penetr-assoc"/>
</dbReference>
<evidence type="ECO:0000313" key="2">
    <source>
        <dbReference type="EMBL" id="EXX52155.1"/>
    </source>
</evidence>
<dbReference type="Proteomes" id="UP000022910">
    <property type="component" value="Unassembled WGS sequence"/>
</dbReference>
<gene>
    <name evidence="2" type="ORF">RirG_255450</name>
</gene>
<evidence type="ECO:0000313" key="3">
    <source>
        <dbReference type="Proteomes" id="UP000022910"/>
    </source>
</evidence>
<dbReference type="AlphaFoldDB" id="A0A015IE27"/>
<protein>
    <recommendedName>
        <fullName evidence="4">Ribosomal protein s17</fullName>
    </recommendedName>
</protein>
<dbReference type="HOGENOM" id="CLU_029378_3_1_1"/>
<feature type="signal peptide" evidence="1">
    <location>
        <begin position="1"/>
        <end position="24"/>
    </location>
</feature>
<dbReference type="STRING" id="1432141.A0A015IE27"/>
<dbReference type="OrthoDB" id="2336871at2759"/>
<evidence type="ECO:0008006" key="4">
    <source>
        <dbReference type="Google" id="ProtNLM"/>
    </source>
</evidence>
<organism evidence="2 3">
    <name type="scientific">Rhizophagus irregularis (strain DAOM 197198w)</name>
    <name type="common">Glomus intraradices</name>
    <dbReference type="NCBI Taxonomy" id="1432141"/>
    <lineage>
        <taxon>Eukaryota</taxon>
        <taxon>Fungi</taxon>
        <taxon>Fungi incertae sedis</taxon>
        <taxon>Mucoromycota</taxon>
        <taxon>Glomeromycotina</taxon>
        <taxon>Glomeromycetes</taxon>
        <taxon>Glomerales</taxon>
        <taxon>Glomeraceae</taxon>
        <taxon>Rhizophagus</taxon>
    </lineage>
</organism>
<comment type="caution">
    <text evidence="2">The sequence shown here is derived from an EMBL/GenBank/DDBJ whole genome shotgun (WGS) entry which is preliminary data.</text>
</comment>
<reference evidence="2 3" key="1">
    <citation type="submission" date="2014-02" db="EMBL/GenBank/DDBJ databases">
        <title>Single nucleus genome sequencing reveals high similarity among nuclei of an endomycorrhizal fungus.</title>
        <authorList>
            <person name="Lin K."/>
            <person name="Geurts R."/>
            <person name="Zhang Z."/>
            <person name="Limpens E."/>
            <person name="Saunders D.G."/>
            <person name="Mu D."/>
            <person name="Pang E."/>
            <person name="Cao H."/>
            <person name="Cha H."/>
            <person name="Lin T."/>
            <person name="Zhou Q."/>
            <person name="Shang Y."/>
            <person name="Li Y."/>
            <person name="Ivanov S."/>
            <person name="Sharma T."/>
            <person name="Velzen R.V."/>
            <person name="Ruijter N.D."/>
            <person name="Aanen D.K."/>
            <person name="Win J."/>
            <person name="Kamoun S."/>
            <person name="Bisseling T."/>
            <person name="Huang S."/>
        </authorList>
    </citation>
    <scope>NUCLEOTIDE SEQUENCE [LARGE SCALE GENOMIC DNA]</scope>
    <source>
        <strain evidence="3">DAOM197198w</strain>
    </source>
</reference>
<dbReference type="OMA" id="RVCTMVA"/>
<proteinExistence type="predicted"/>
<keyword evidence="1" id="KW-0732">Signal</keyword>
<dbReference type="EMBL" id="JEMT01029388">
    <property type="protein sequence ID" value="EXX52155.1"/>
    <property type="molecule type" value="Genomic_DNA"/>
</dbReference>
<sequence>MALLNKSFIIITILVACMLADVFAVKVDTNNKDVCKKSDLDIAKGDQNKDGSCSQTFMGEIPDIDTMISTLIRFPENNEVIRENEPFTIKAAIINLDTGFFSDPATTYYKFPQTLDNSGRVQGHSHVTVQKLNGRGVPDPKVFAFFKGLNEKAKNGILSADVEKGLPAGDYRLCTITSAFSHQPVLMPVAQRGAQDDCVRFKVIKKKKNRKM</sequence>
<dbReference type="PANTHER" id="PTHR34587:SF2">
    <property type="entry name" value="G-PROTEIN COUPLED RECEPTORS FAMILY 1 PROFILE DOMAIN-CONTAINING PROTEIN"/>
    <property type="match status" value="1"/>
</dbReference>
<name>A0A015IE27_RHIIW</name>